<keyword evidence="1" id="KW-0106">Calcium</keyword>
<evidence type="ECO:0000259" key="3">
    <source>
        <dbReference type="PROSITE" id="PS50222"/>
    </source>
</evidence>
<name>A0ABP1QGW8_9HEXA</name>
<dbReference type="InterPro" id="IPR011992">
    <property type="entry name" value="EF-hand-dom_pair"/>
</dbReference>
<reference evidence="4 5" key="1">
    <citation type="submission" date="2024-08" db="EMBL/GenBank/DDBJ databases">
        <authorList>
            <person name="Cucini C."/>
            <person name="Frati F."/>
        </authorList>
    </citation>
    <scope>NUCLEOTIDE SEQUENCE [LARGE SCALE GENOMIC DNA]</scope>
</reference>
<gene>
    <name evidence="4" type="ORF">ODALV1_LOCUS11292</name>
</gene>
<evidence type="ECO:0000313" key="5">
    <source>
        <dbReference type="Proteomes" id="UP001642540"/>
    </source>
</evidence>
<dbReference type="InterPro" id="IPR018247">
    <property type="entry name" value="EF_Hand_1_Ca_BS"/>
</dbReference>
<feature type="chain" id="PRO_5045905664" description="EF-hand domain-containing protein" evidence="2">
    <location>
        <begin position="25"/>
        <end position="223"/>
    </location>
</feature>
<evidence type="ECO:0000256" key="1">
    <source>
        <dbReference type="ARBA" id="ARBA00022837"/>
    </source>
</evidence>
<evidence type="ECO:0000256" key="2">
    <source>
        <dbReference type="SAM" id="SignalP"/>
    </source>
</evidence>
<feature type="signal peptide" evidence="2">
    <location>
        <begin position="1"/>
        <end position="24"/>
    </location>
</feature>
<dbReference type="PROSITE" id="PS50222">
    <property type="entry name" value="EF_HAND_2"/>
    <property type="match status" value="1"/>
</dbReference>
<dbReference type="Pfam" id="PF13202">
    <property type="entry name" value="EF-hand_5"/>
    <property type="match status" value="2"/>
</dbReference>
<keyword evidence="2" id="KW-0732">Signal</keyword>
<dbReference type="Proteomes" id="UP001642540">
    <property type="component" value="Unassembled WGS sequence"/>
</dbReference>
<dbReference type="SMART" id="SM00054">
    <property type="entry name" value="EFh"/>
    <property type="match status" value="3"/>
</dbReference>
<dbReference type="SUPFAM" id="SSF47473">
    <property type="entry name" value="EF-hand"/>
    <property type="match status" value="1"/>
</dbReference>
<proteinExistence type="predicted"/>
<dbReference type="EMBL" id="CAXLJM020000034">
    <property type="protein sequence ID" value="CAL8102921.1"/>
    <property type="molecule type" value="Genomic_DNA"/>
</dbReference>
<accession>A0ABP1QGW8</accession>
<sequence length="223" mass="25757">MHSKSTIRFAWIVLVVLLINAINCQDASDEETGRKQQDDERKAAQQLQEEIERTHANDPKDPLQLSGRTLERAFDRFNVGKKEISVFKLLSTLNRAAGEPRLYLIRIFELMDKNMDGRISNEEFTSLYMAPVAYPDRAIELMFKLHDLDKNGYISQWEYLRHSLTIDGINQNVQDKWIEAGQKIKQQDVNGDGLVDLTEFTLFVVWQVNVGIAKQKDKGQMKN</sequence>
<dbReference type="Gene3D" id="1.10.238.10">
    <property type="entry name" value="EF-hand"/>
    <property type="match status" value="1"/>
</dbReference>
<dbReference type="PROSITE" id="PS00018">
    <property type="entry name" value="EF_HAND_1"/>
    <property type="match status" value="3"/>
</dbReference>
<evidence type="ECO:0000313" key="4">
    <source>
        <dbReference type="EMBL" id="CAL8102921.1"/>
    </source>
</evidence>
<dbReference type="InterPro" id="IPR002048">
    <property type="entry name" value="EF_hand_dom"/>
</dbReference>
<protein>
    <recommendedName>
        <fullName evidence="3">EF-hand domain-containing protein</fullName>
    </recommendedName>
</protein>
<feature type="domain" description="EF-hand" evidence="3">
    <location>
        <begin position="99"/>
        <end position="134"/>
    </location>
</feature>
<comment type="caution">
    <text evidence="4">The sequence shown here is derived from an EMBL/GenBank/DDBJ whole genome shotgun (WGS) entry which is preliminary data.</text>
</comment>
<keyword evidence="5" id="KW-1185">Reference proteome</keyword>
<organism evidence="4 5">
    <name type="scientific">Orchesella dallaii</name>
    <dbReference type="NCBI Taxonomy" id="48710"/>
    <lineage>
        <taxon>Eukaryota</taxon>
        <taxon>Metazoa</taxon>
        <taxon>Ecdysozoa</taxon>
        <taxon>Arthropoda</taxon>
        <taxon>Hexapoda</taxon>
        <taxon>Collembola</taxon>
        <taxon>Entomobryomorpha</taxon>
        <taxon>Entomobryoidea</taxon>
        <taxon>Orchesellidae</taxon>
        <taxon>Orchesellinae</taxon>
        <taxon>Orchesella</taxon>
    </lineage>
</organism>
<dbReference type="CDD" id="cd00051">
    <property type="entry name" value="EFh"/>
    <property type="match status" value="1"/>
</dbReference>